<dbReference type="InterPro" id="IPR009752">
    <property type="entry name" value="Phage_Mu_GpJ"/>
</dbReference>
<proteinExistence type="predicted"/>
<dbReference type="RefSeq" id="WP_240591754.1">
    <property type="nucleotide sequence ID" value="NZ_JAKUDL010000005.1"/>
</dbReference>
<dbReference type="AlphaFoldDB" id="A0AAJ1BIQ2"/>
<evidence type="ECO:0000313" key="1">
    <source>
        <dbReference type="EMBL" id="MCH4295571.1"/>
    </source>
</evidence>
<evidence type="ECO:0000313" key="2">
    <source>
        <dbReference type="Proteomes" id="UP001297581"/>
    </source>
</evidence>
<organism evidence="1 2">
    <name type="scientific">Shewanella zhuhaiensis</name>
    <dbReference type="NCBI Taxonomy" id="2919576"/>
    <lineage>
        <taxon>Bacteria</taxon>
        <taxon>Pseudomonadati</taxon>
        <taxon>Pseudomonadota</taxon>
        <taxon>Gammaproteobacteria</taxon>
        <taxon>Alteromonadales</taxon>
        <taxon>Shewanellaceae</taxon>
        <taxon>Shewanella</taxon>
    </lineage>
</organism>
<reference evidence="1 2" key="1">
    <citation type="submission" date="2022-02" db="EMBL/GenBank/DDBJ databases">
        <title>The genome sequence of Shewanella sp. 3B26.</title>
        <authorList>
            <person name="Du J."/>
        </authorList>
    </citation>
    <scope>NUCLEOTIDE SEQUENCE [LARGE SCALE GENOMIC DNA]</scope>
    <source>
        <strain evidence="1 2">3B26</strain>
    </source>
</reference>
<dbReference type="Pfam" id="PF07030">
    <property type="entry name" value="Phage_Mu_Gp36"/>
    <property type="match status" value="1"/>
</dbReference>
<dbReference type="Proteomes" id="UP001297581">
    <property type="component" value="Unassembled WGS sequence"/>
</dbReference>
<sequence>MYATAADMVSRFGEQDLVLLTEREDSTPGAINQPVLEQALTDASAEIDSYLAGRYQLPLAQAPEVLIRSCCDVARYLLLGDRAPEQVEKRYQAVVKWLTLVSKGDIQLGLASDTPIEPSGPVAVIESAGSVFSRAGSKGFI</sequence>
<protein>
    <submittedName>
        <fullName evidence="1">DUF1320 domain-containing protein</fullName>
    </submittedName>
</protein>
<keyword evidence="2" id="KW-1185">Reference proteome</keyword>
<dbReference type="EMBL" id="JAKUDL010000005">
    <property type="protein sequence ID" value="MCH4295571.1"/>
    <property type="molecule type" value="Genomic_DNA"/>
</dbReference>
<name>A0AAJ1BIQ2_9GAMM</name>
<accession>A0AAJ1BIQ2</accession>
<comment type="caution">
    <text evidence="1">The sequence shown here is derived from an EMBL/GenBank/DDBJ whole genome shotgun (WGS) entry which is preliminary data.</text>
</comment>
<gene>
    <name evidence="1" type="ORF">MJ923_14780</name>
</gene>